<feature type="compositionally biased region" description="Low complexity" evidence="4">
    <location>
        <begin position="1022"/>
        <end position="1031"/>
    </location>
</feature>
<feature type="compositionally biased region" description="Polar residues" evidence="4">
    <location>
        <begin position="443"/>
        <end position="453"/>
    </location>
</feature>
<comment type="caution">
    <text evidence="7">The sequence shown here is derived from an EMBL/GenBank/DDBJ whole genome shotgun (WGS) entry which is preliminary data.</text>
</comment>
<gene>
    <name evidence="7" type="ORF">VKT23_006318</name>
</gene>
<feature type="compositionally biased region" description="Polar residues" evidence="4">
    <location>
        <begin position="859"/>
        <end position="906"/>
    </location>
</feature>
<keyword evidence="3" id="KW-0539">Nucleus</keyword>
<dbReference type="CDD" id="cd00067">
    <property type="entry name" value="GAL4"/>
    <property type="match status" value="1"/>
</dbReference>
<protein>
    <recommendedName>
        <fullName evidence="9">Zn(2)-C6 fungal-type domain-containing protein</fullName>
    </recommendedName>
</protein>
<name>A0ABR1JNS6_9AGAR</name>
<evidence type="ECO:0000259" key="5">
    <source>
        <dbReference type="PROSITE" id="PS50048"/>
    </source>
</evidence>
<dbReference type="PANTHER" id="PTHR31001:SF56">
    <property type="entry name" value="ZN(2)-C6 FUNGAL-TYPE DOMAIN-CONTAINING PROTEIN"/>
    <property type="match status" value="1"/>
</dbReference>
<dbReference type="InterPro" id="IPR050613">
    <property type="entry name" value="Sec_Metabolite_Reg"/>
</dbReference>
<evidence type="ECO:0000256" key="4">
    <source>
        <dbReference type="SAM" id="MobiDB-lite"/>
    </source>
</evidence>
<keyword evidence="8" id="KW-1185">Reference proteome</keyword>
<accession>A0ABR1JNS6</accession>
<dbReference type="CDD" id="cd12148">
    <property type="entry name" value="fungal_TF_MHR"/>
    <property type="match status" value="1"/>
</dbReference>
<evidence type="ECO:0000256" key="1">
    <source>
        <dbReference type="ARBA" id="ARBA00004123"/>
    </source>
</evidence>
<comment type="subcellular location">
    <subcellularLocation>
        <location evidence="1">Nucleus</location>
    </subcellularLocation>
</comment>
<feature type="region of interest" description="Disordered" evidence="4">
    <location>
        <begin position="826"/>
        <end position="906"/>
    </location>
</feature>
<organism evidence="7 8">
    <name type="scientific">Marasmiellus scandens</name>
    <dbReference type="NCBI Taxonomy" id="2682957"/>
    <lineage>
        <taxon>Eukaryota</taxon>
        <taxon>Fungi</taxon>
        <taxon>Dikarya</taxon>
        <taxon>Basidiomycota</taxon>
        <taxon>Agaricomycotina</taxon>
        <taxon>Agaricomycetes</taxon>
        <taxon>Agaricomycetidae</taxon>
        <taxon>Agaricales</taxon>
        <taxon>Marasmiineae</taxon>
        <taxon>Omphalotaceae</taxon>
        <taxon>Marasmiellus</taxon>
    </lineage>
</organism>
<dbReference type="InterPro" id="IPR017896">
    <property type="entry name" value="4Fe4S_Fe-S-bd"/>
</dbReference>
<dbReference type="SMART" id="SM00066">
    <property type="entry name" value="GAL4"/>
    <property type="match status" value="1"/>
</dbReference>
<dbReference type="InterPro" id="IPR001138">
    <property type="entry name" value="Zn2Cys6_DnaBD"/>
</dbReference>
<dbReference type="InterPro" id="IPR036864">
    <property type="entry name" value="Zn2-C6_fun-type_DNA-bd_sf"/>
</dbReference>
<dbReference type="PANTHER" id="PTHR31001">
    <property type="entry name" value="UNCHARACTERIZED TRANSCRIPTIONAL REGULATORY PROTEIN"/>
    <property type="match status" value="1"/>
</dbReference>
<evidence type="ECO:0000313" key="7">
    <source>
        <dbReference type="EMBL" id="KAK7464152.1"/>
    </source>
</evidence>
<dbReference type="PROSITE" id="PS51379">
    <property type="entry name" value="4FE4S_FER_2"/>
    <property type="match status" value="1"/>
</dbReference>
<feature type="domain" description="4Fe-4S ferredoxin-type" evidence="6">
    <location>
        <begin position="32"/>
        <end position="64"/>
    </location>
</feature>
<feature type="region of interest" description="Disordered" evidence="4">
    <location>
        <begin position="407"/>
        <end position="468"/>
    </location>
</feature>
<evidence type="ECO:0000259" key="6">
    <source>
        <dbReference type="PROSITE" id="PS51379"/>
    </source>
</evidence>
<dbReference type="InterPro" id="IPR007219">
    <property type="entry name" value="XnlR_reg_dom"/>
</dbReference>
<dbReference type="EMBL" id="JBANRG010000008">
    <property type="protein sequence ID" value="KAK7464152.1"/>
    <property type="molecule type" value="Genomic_DNA"/>
</dbReference>
<feature type="region of interest" description="Disordered" evidence="4">
    <location>
        <begin position="973"/>
        <end position="1034"/>
    </location>
</feature>
<dbReference type="Pfam" id="PF04082">
    <property type="entry name" value="Fungal_trans"/>
    <property type="match status" value="1"/>
</dbReference>
<keyword evidence="2" id="KW-0479">Metal-binding</keyword>
<evidence type="ECO:0000313" key="8">
    <source>
        <dbReference type="Proteomes" id="UP001498398"/>
    </source>
</evidence>
<reference evidence="7 8" key="1">
    <citation type="submission" date="2024-01" db="EMBL/GenBank/DDBJ databases">
        <title>A draft genome for the cacao thread blight pathogen Marasmiellus scandens.</title>
        <authorList>
            <person name="Baruah I.K."/>
            <person name="Leung J."/>
            <person name="Bukari Y."/>
            <person name="Amoako-Attah I."/>
            <person name="Meinhardt L.W."/>
            <person name="Bailey B.A."/>
            <person name="Cohen S.P."/>
        </authorList>
    </citation>
    <scope>NUCLEOTIDE SEQUENCE [LARGE SCALE GENOMIC DNA]</scope>
    <source>
        <strain evidence="7 8">GH-19</strain>
    </source>
</reference>
<feature type="compositionally biased region" description="Acidic residues" evidence="4">
    <location>
        <begin position="410"/>
        <end position="426"/>
    </location>
</feature>
<proteinExistence type="predicted"/>
<dbReference type="PROSITE" id="PS50048">
    <property type="entry name" value="ZN2_CY6_FUNGAL_2"/>
    <property type="match status" value="1"/>
</dbReference>
<dbReference type="SMART" id="SM00906">
    <property type="entry name" value="Fungal_trans"/>
    <property type="match status" value="1"/>
</dbReference>
<evidence type="ECO:0000256" key="2">
    <source>
        <dbReference type="ARBA" id="ARBA00022723"/>
    </source>
</evidence>
<feature type="compositionally biased region" description="Basic and acidic residues" evidence="4">
    <location>
        <begin position="427"/>
        <end position="438"/>
    </location>
</feature>
<dbReference type="PROSITE" id="PS00463">
    <property type="entry name" value="ZN2_CY6_FUNGAL_1"/>
    <property type="match status" value="1"/>
</dbReference>
<feature type="compositionally biased region" description="Polar residues" evidence="4">
    <location>
        <begin position="981"/>
        <end position="1003"/>
    </location>
</feature>
<feature type="compositionally biased region" description="Low complexity" evidence="4">
    <location>
        <begin position="842"/>
        <end position="858"/>
    </location>
</feature>
<dbReference type="Gene3D" id="4.10.240.10">
    <property type="entry name" value="Zn(2)-C6 fungal-type DNA-binding domain"/>
    <property type="match status" value="1"/>
</dbReference>
<evidence type="ECO:0000256" key="3">
    <source>
        <dbReference type="ARBA" id="ARBA00023242"/>
    </source>
</evidence>
<sequence>MKDKEKEKEKESVKQRRKPGRVPTACAECRRLKLRCDKKVPCEKCVSRGCEAICPDGSLTAGKGNRLVLSGTEELHERIYTLCSRIRELEEALASLQVQLSQDPHPLLRSDLLQLKVPHNHGTQAPQQNAHNQTDGAGVQTPGIAVGVGGPDGTRNAVVGSGSTSTPVAGVGVNGNTSTNANGCVTANGTRCNRFEVGDENFIDAFGTLSLDANGESSFLGKTARSEYLIRALSKPSHPQSSFASSSFLSAACARLPKKIIQMQSTCSSLNLNEDHQVVDLPEDYDDLGKEIFGLLPGMSEAIRLCEMYLEAGKYMYTPIPRKELLDEILAGVYRAKSFASLPQKHTLSLLFVIFALGALFDQTKPPYSLDAQEYFYLARAARNHVMSFSSSDRSLGAGASGVRYRYDDDGNDGEMEDDEGEDEDEFNMRDDRYERGRGGSCGSNQWSGSATSLVDRRGSSRGVGGRKARGGWGMSVTGLWTTIHMSQYLELSDWEALGSSSAWWFVGFSARLATSLGLHLNSARWKVPEEMQKKRALIFWQTFTVDTWLSFHYGRPPSLSRAYIDCPLPEDTEEVVGEDGKKQPGFHSWNFQYTFFMHTVIETAFGCNSPPYSVIIDIDRQIRDFPVPELLRPRCKFETMEELMAKGGRERVRHVHTLTMQRWMTMSHKESTLLNLHRAYFAQALQDSPNDLASHRYLPSVMATYRSAWRLIEALKIYWAAIPQMLERYNLAWSQALSAAIVMCILVTRSPNSKMTKSSLTELDLVVELFEDASVRCKSAANILETVQNLRNKAHEAVDQTRHLSELASSRLSADELDRLGGRTHLISSSSRSSRRHSKTSVGSSHLSSNSASPTSSTNYGTPVSQAGASPSAAVSSYPNHTSSDSFISQPSVPPQQNALPSSTSIQNQAENTLGFQNLFSAENMHPSIAHDLQILDIISDPTLSAGPGPWPLFYDLPTGIPSLSVGPTLPQYVPGPMSGGTSVSSRQTGPTGVDASYSNERLFQHPDPPSNPSMSDISFQNDQPDQQMDIDQDSFSGPSRTALASMPWVPSPVPVPPNLGDWPFLDDPSQSPLISGFSTGGFSAMSMNNSGPAPPILDATWQSFVEQLGF</sequence>
<dbReference type="Proteomes" id="UP001498398">
    <property type="component" value="Unassembled WGS sequence"/>
</dbReference>
<feature type="domain" description="Zn(2)-C6 fungal-type" evidence="5">
    <location>
        <begin position="25"/>
        <end position="54"/>
    </location>
</feature>
<dbReference type="SUPFAM" id="SSF57701">
    <property type="entry name" value="Zn2/Cys6 DNA-binding domain"/>
    <property type="match status" value="1"/>
</dbReference>
<evidence type="ECO:0008006" key="9">
    <source>
        <dbReference type="Google" id="ProtNLM"/>
    </source>
</evidence>